<proteinExistence type="predicted"/>
<comment type="caution">
    <text evidence="2">The sequence shown here is derived from an EMBL/GenBank/DDBJ whole genome shotgun (WGS) entry which is preliminary data.</text>
</comment>
<gene>
    <name evidence="2" type="ORF">DH2020_004207</name>
</gene>
<keyword evidence="3" id="KW-1185">Reference proteome</keyword>
<dbReference type="Pfam" id="PF13966">
    <property type="entry name" value="zf-RVT"/>
    <property type="match status" value="1"/>
</dbReference>
<feature type="domain" description="Reverse transcriptase zinc-binding" evidence="1">
    <location>
        <begin position="284"/>
        <end position="364"/>
    </location>
</feature>
<name>A0ABR0XNV4_REHGL</name>
<protein>
    <recommendedName>
        <fullName evidence="1">Reverse transcriptase zinc-binding domain-containing protein</fullName>
    </recommendedName>
</protein>
<evidence type="ECO:0000259" key="1">
    <source>
        <dbReference type="Pfam" id="PF13966"/>
    </source>
</evidence>
<organism evidence="2 3">
    <name type="scientific">Rehmannia glutinosa</name>
    <name type="common">Chinese foxglove</name>
    <dbReference type="NCBI Taxonomy" id="99300"/>
    <lineage>
        <taxon>Eukaryota</taxon>
        <taxon>Viridiplantae</taxon>
        <taxon>Streptophyta</taxon>
        <taxon>Embryophyta</taxon>
        <taxon>Tracheophyta</taxon>
        <taxon>Spermatophyta</taxon>
        <taxon>Magnoliopsida</taxon>
        <taxon>eudicotyledons</taxon>
        <taxon>Gunneridae</taxon>
        <taxon>Pentapetalae</taxon>
        <taxon>asterids</taxon>
        <taxon>lamiids</taxon>
        <taxon>Lamiales</taxon>
        <taxon>Orobanchaceae</taxon>
        <taxon>Rehmannieae</taxon>
        <taxon>Rehmannia</taxon>
    </lineage>
</organism>
<evidence type="ECO:0000313" key="3">
    <source>
        <dbReference type="Proteomes" id="UP001318860"/>
    </source>
</evidence>
<evidence type="ECO:0000313" key="2">
    <source>
        <dbReference type="EMBL" id="KAK6160826.1"/>
    </source>
</evidence>
<sequence length="509" mass="58308">MAAYDQYKNLGLFGTYYNTLPIDQSVINHGPCLSEEHVSLLSAPILMDCLSEFKKVSGLDINSAKSNVFTAGVFGPDLDALLNLLNFPSGNLPVRYLGVPLAAQKLNNVHYAPLYDRIAAYINKWTANSLTYAGRLLLIKSVLQGVECFLLQIFPLPKIVVKRIYRLCRTFLWGKKRPPISWHKICMPSDEGGLGIRNVYAWNKALLSKNLWNFHLKTDSLWVKWVHAFYLKRQSIWDWNPKKDDSTLLKRINDVKNELLRKFGNQNAVIANLLAFSNHKGLISSKIYDIFRDHGEKNFWKAAVWKSFIPPKYSFCAWMAFNDRLATINNLTYTDINPMCKLCSQQLESAPHLFFTCPITNLLWNRIKAWLKIHRSMSTLASAIKWIRKDKADPILKKARAVAFCCSIYHIWKARNAHVFDGDPFSYEAVFKKIQFHVYQVIYSIFPPDSGFVRMDQLGFLHLGRDIALGMSTGLVYILASNKSNIRKHLTAPHLTVSSMRTFNTCNNV</sequence>
<dbReference type="Proteomes" id="UP001318860">
    <property type="component" value="Unassembled WGS sequence"/>
</dbReference>
<accession>A0ABR0XNV4</accession>
<dbReference type="InterPro" id="IPR026960">
    <property type="entry name" value="RVT-Znf"/>
</dbReference>
<dbReference type="PANTHER" id="PTHR33116">
    <property type="entry name" value="REVERSE TRANSCRIPTASE ZINC-BINDING DOMAIN-CONTAINING PROTEIN-RELATED-RELATED"/>
    <property type="match status" value="1"/>
</dbReference>
<dbReference type="PANTHER" id="PTHR33116:SF80">
    <property type="entry name" value="REVERSE TRANSCRIPTASE ZINC-BINDING DOMAIN-CONTAINING PROTEIN"/>
    <property type="match status" value="1"/>
</dbReference>
<dbReference type="EMBL" id="JABTTQ020000003">
    <property type="protein sequence ID" value="KAK6160826.1"/>
    <property type="molecule type" value="Genomic_DNA"/>
</dbReference>
<reference evidence="2 3" key="1">
    <citation type="journal article" date="2021" name="Comput. Struct. Biotechnol. J.">
        <title>De novo genome assembly of the potent medicinal plant Rehmannia glutinosa using nanopore technology.</title>
        <authorList>
            <person name="Ma L."/>
            <person name="Dong C."/>
            <person name="Song C."/>
            <person name="Wang X."/>
            <person name="Zheng X."/>
            <person name="Niu Y."/>
            <person name="Chen S."/>
            <person name="Feng W."/>
        </authorList>
    </citation>
    <scope>NUCLEOTIDE SEQUENCE [LARGE SCALE GENOMIC DNA]</scope>
    <source>
        <strain evidence="2">DH-2019</strain>
    </source>
</reference>